<dbReference type="Proteomes" id="UP000264589">
    <property type="component" value="Unassembled WGS sequence"/>
</dbReference>
<evidence type="ECO:0000313" key="1">
    <source>
        <dbReference type="EMBL" id="RFB05646.1"/>
    </source>
</evidence>
<dbReference type="OrthoDB" id="6164713at2"/>
<sequence length="140" mass="14905">MMRKAFPGLLFLLAACGGGEEGAEKEAPEASAPQSVAAYPFEGLWANSFTDCSLKPGSAEEAPILITSNRMVGYENECDVTDVTVIDEAAGRYELTRSCMAEGESYEEVASLRISGDTLMFQSSGGSVTWLRCPATEEDG</sequence>
<protein>
    <submittedName>
        <fullName evidence="1">Uncharacterized protein</fullName>
    </submittedName>
</protein>
<dbReference type="EMBL" id="QUQO01000001">
    <property type="protein sequence ID" value="RFB05646.1"/>
    <property type="molecule type" value="Genomic_DNA"/>
</dbReference>
<reference evidence="1 2" key="1">
    <citation type="submission" date="2018-08" db="EMBL/GenBank/DDBJ databases">
        <title>Parvularcula sp. SM1705, isolated from surface water of the South Sea China.</title>
        <authorList>
            <person name="Sun L."/>
        </authorList>
    </citation>
    <scope>NUCLEOTIDE SEQUENCE [LARGE SCALE GENOMIC DNA]</scope>
    <source>
        <strain evidence="1 2">SM1705</strain>
    </source>
</reference>
<comment type="caution">
    <text evidence="1">The sequence shown here is derived from an EMBL/GenBank/DDBJ whole genome shotgun (WGS) entry which is preliminary data.</text>
</comment>
<organism evidence="1 2">
    <name type="scientific">Parvularcula marina</name>
    <dbReference type="NCBI Taxonomy" id="2292771"/>
    <lineage>
        <taxon>Bacteria</taxon>
        <taxon>Pseudomonadati</taxon>
        <taxon>Pseudomonadota</taxon>
        <taxon>Alphaproteobacteria</taxon>
        <taxon>Parvularculales</taxon>
        <taxon>Parvularculaceae</taxon>
        <taxon>Parvularcula</taxon>
    </lineage>
</organism>
<dbReference type="InParanoid" id="A0A371RJQ1"/>
<dbReference type="RefSeq" id="WP_116392279.1">
    <property type="nucleotide sequence ID" value="NZ_QUQO01000001.1"/>
</dbReference>
<dbReference type="AlphaFoldDB" id="A0A371RJQ1"/>
<keyword evidence="2" id="KW-1185">Reference proteome</keyword>
<evidence type="ECO:0000313" key="2">
    <source>
        <dbReference type="Proteomes" id="UP000264589"/>
    </source>
</evidence>
<dbReference type="PROSITE" id="PS51257">
    <property type="entry name" value="PROKAR_LIPOPROTEIN"/>
    <property type="match status" value="1"/>
</dbReference>
<accession>A0A371RJQ1</accession>
<gene>
    <name evidence="1" type="ORF">DX908_10430</name>
</gene>
<proteinExistence type="predicted"/>
<name>A0A371RJQ1_9PROT</name>